<keyword evidence="3 6" id="KW-0720">Serine protease</keyword>
<dbReference type="CDD" id="cd04056">
    <property type="entry name" value="Peptidases_S53"/>
    <property type="match status" value="1"/>
</dbReference>
<dbReference type="InterPro" id="IPR030400">
    <property type="entry name" value="Sedolisin_dom"/>
</dbReference>
<evidence type="ECO:0000259" key="8">
    <source>
        <dbReference type="PROSITE" id="PS51695"/>
    </source>
</evidence>
<dbReference type="Pfam" id="PF00082">
    <property type="entry name" value="Peptidase_S8"/>
    <property type="match status" value="1"/>
</dbReference>
<feature type="transmembrane region" description="Helical" evidence="7">
    <location>
        <begin position="226"/>
        <end position="247"/>
    </location>
</feature>
<dbReference type="SUPFAM" id="SSF52743">
    <property type="entry name" value="Subtilisin-like"/>
    <property type="match status" value="1"/>
</dbReference>
<feature type="binding site" evidence="6">
    <location>
        <position position="827"/>
    </location>
    <ligand>
        <name>Ca(2+)</name>
        <dbReference type="ChEBI" id="CHEBI:29108"/>
    </ligand>
</feature>
<keyword evidence="7" id="KW-0472">Membrane</keyword>
<evidence type="ECO:0000256" key="4">
    <source>
        <dbReference type="ARBA" id="ARBA00023529"/>
    </source>
</evidence>
<feature type="transmembrane region" description="Helical" evidence="7">
    <location>
        <begin position="202"/>
        <end position="220"/>
    </location>
</feature>
<feature type="binding site" evidence="6">
    <location>
        <position position="858"/>
    </location>
    <ligand>
        <name>Ca(2+)</name>
        <dbReference type="ChEBI" id="CHEBI:29108"/>
    </ligand>
</feature>
<feature type="active site" description="Charge relay system" evidence="6">
    <location>
        <position position="781"/>
    </location>
</feature>
<dbReference type="PROSITE" id="PS51695">
    <property type="entry name" value="SEDOLISIN"/>
    <property type="match status" value="1"/>
</dbReference>
<proteinExistence type="predicted"/>
<evidence type="ECO:0000256" key="1">
    <source>
        <dbReference type="ARBA" id="ARBA00022670"/>
    </source>
</evidence>
<keyword evidence="7" id="KW-1133">Transmembrane helix</keyword>
<dbReference type="EC" id="3.4.21.62" evidence="5"/>
<keyword evidence="1 6" id="KW-0645">Protease</keyword>
<keyword evidence="6" id="KW-0479">Metal-binding</keyword>
<feature type="domain" description="Peptidase S53" evidence="8">
    <location>
        <begin position="476"/>
        <end position="878"/>
    </location>
</feature>
<protein>
    <recommendedName>
        <fullName evidence="5">subtilisin</fullName>
        <ecNumber evidence="5">3.4.21.62</ecNumber>
    </recommendedName>
</protein>
<feature type="transmembrane region" description="Helical" evidence="7">
    <location>
        <begin position="441"/>
        <end position="467"/>
    </location>
</feature>
<organism evidence="9 10">
    <name type="scientific">Durusdinium trenchii</name>
    <dbReference type="NCBI Taxonomy" id="1381693"/>
    <lineage>
        <taxon>Eukaryota</taxon>
        <taxon>Sar</taxon>
        <taxon>Alveolata</taxon>
        <taxon>Dinophyceae</taxon>
        <taxon>Suessiales</taxon>
        <taxon>Symbiodiniaceae</taxon>
        <taxon>Durusdinium</taxon>
    </lineage>
</organism>
<feature type="transmembrane region" description="Helical" evidence="7">
    <location>
        <begin position="413"/>
        <end position="434"/>
    </location>
</feature>
<dbReference type="InterPro" id="IPR000209">
    <property type="entry name" value="Peptidase_S8/S53_dom"/>
</dbReference>
<name>A0ABP0I6H2_9DINO</name>
<keyword evidence="6" id="KW-0106">Calcium</keyword>
<evidence type="ECO:0000256" key="7">
    <source>
        <dbReference type="SAM" id="Phobius"/>
    </source>
</evidence>
<accession>A0ABP0I6H2</accession>
<keyword evidence="9" id="KW-0031">Aminopeptidase</keyword>
<reference evidence="9 10" key="1">
    <citation type="submission" date="2024-02" db="EMBL/GenBank/DDBJ databases">
        <authorList>
            <person name="Chen Y."/>
            <person name="Shah S."/>
            <person name="Dougan E. K."/>
            <person name="Thang M."/>
            <person name="Chan C."/>
        </authorList>
    </citation>
    <scope>NUCLEOTIDE SEQUENCE [LARGE SCALE GENOMIC DNA]</scope>
</reference>
<dbReference type="InterPro" id="IPR036852">
    <property type="entry name" value="Peptidase_S8/S53_dom_sf"/>
</dbReference>
<dbReference type="PROSITE" id="PS00138">
    <property type="entry name" value="SUBTILASE_SER"/>
    <property type="match status" value="1"/>
</dbReference>
<evidence type="ECO:0000313" key="9">
    <source>
        <dbReference type="EMBL" id="CAK8998171.1"/>
    </source>
</evidence>
<evidence type="ECO:0000256" key="3">
    <source>
        <dbReference type="ARBA" id="ARBA00022825"/>
    </source>
</evidence>
<dbReference type="GO" id="GO:0004177">
    <property type="term" value="F:aminopeptidase activity"/>
    <property type="evidence" value="ECO:0007669"/>
    <property type="project" value="UniProtKB-KW"/>
</dbReference>
<feature type="active site" description="Charge relay system" evidence="6">
    <location>
        <position position="543"/>
    </location>
</feature>
<dbReference type="Gene3D" id="3.40.50.200">
    <property type="entry name" value="Peptidase S8/S53 domain"/>
    <property type="match status" value="1"/>
</dbReference>
<dbReference type="PANTHER" id="PTHR14218">
    <property type="entry name" value="PROTEASE S8 TRIPEPTIDYL PEPTIDASE I CLN2"/>
    <property type="match status" value="1"/>
</dbReference>
<feature type="binding site" evidence="6">
    <location>
        <position position="856"/>
    </location>
    <ligand>
        <name>Ca(2+)</name>
        <dbReference type="ChEBI" id="CHEBI:29108"/>
    </ligand>
</feature>
<evidence type="ECO:0000256" key="5">
    <source>
        <dbReference type="ARBA" id="ARBA00023619"/>
    </source>
</evidence>
<dbReference type="InterPro" id="IPR050819">
    <property type="entry name" value="Tripeptidyl-peptidase_I"/>
</dbReference>
<feature type="transmembrane region" description="Helical" evidence="7">
    <location>
        <begin position="63"/>
        <end position="90"/>
    </location>
</feature>
<comment type="caution">
    <text evidence="9">The sequence shown here is derived from an EMBL/GenBank/DDBJ whole genome shotgun (WGS) entry which is preliminary data.</text>
</comment>
<comment type="catalytic activity">
    <reaction evidence="4">
        <text>Hydrolysis of proteins with broad specificity for peptide bonds, and a preference for a large uncharged residue in P1. Hydrolyzes peptide amides.</text>
        <dbReference type="EC" id="3.4.21.62"/>
    </reaction>
</comment>
<keyword evidence="2 6" id="KW-0378">Hydrolase</keyword>
<feature type="active site" description="Charge relay system" evidence="6">
    <location>
        <position position="547"/>
    </location>
</feature>
<comment type="cofactor">
    <cofactor evidence="6">
        <name>Ca(2+)</name>
        <dbReference type="ChEBI" id="CHEBI:29108"/>
    </cofactor>
    <text evidence="6">Binds 1 Ca(2+) ion per subunit.</text>
</comment>
<sequence length="891" mass="98037">MTPCGVDILRGTKAYQVLQGFGSPLRHPSPSLHAKSYPTEKIQTFCSHSWQGWWLAKYLTLLLFYNGTAAAVVSSIGAAIAAGLFCFDVLPILKAEDSQYWSSFWAVIVGGLLYVITLLFWRRSSSLFLDTICIDQVDPARKSKGLFSMGAFLKSSNSMLVLWDASYCSRLWCMFEVAGFLRSRPDSEKPRLIMRPTILGPCYILQTFTVFIVFVSVGLVPDHTPWVFFAFQALVCFCGFYINVAAYRNYFSSIEKMQAELCGFALQNTASDCCSREHKLPNGDKMICDRDCICKCISAWFGRLDNFENRVRTEVLSCLTEQLTTQFFTYRQCVTTMVPILWSFMDTGSAHVRLSQKPDHLPWLMGAREMARGFAWWLGVAPVALLAGFRISFYLRRRWNCGRCDFWLNVPPLLAVVVVVAIMVQLEQLCFGAFRAKSEFLVNMLVFAAVVLPLVFADGSASAWASYARLAFPSLSMTVSDLRRMYKVPDGHRNHAPKNSQALASFFNISASEADARRFHLAMGNRRQPSVHFVGPQGPPGVEGNIDLQWIQAMGNNVPVTYWATPGGDPATAHEPFLEWILELANSTDPPLVHSLSYGENEEDYSAAYQRRANLELAKLGLRGVTVLAASGDTGVQGAAQAGGQPPRCAPFAAVWPASSPYVTAVGATMVSNHMSEVCNIDRIYAMGSNSSMPFACPETNVGEIVCSTQTGSMITSGGGFSQRFARPDYQAEVIEEYLSQVKVNRSLFNATGRGYPDLSATGANVPIIFENRLTMVGGTSASSPIVAGLVALLNGERLASGLPPLGFLNPLLYSSYQRWPDIVQDVRVGNISGSNLLLPSGSIRDCAEGFEALPGWDAATGLGSPNFKEMLQRLVARPPNTERLQKETVV</sequence>
<feature type="transmembrane region" description="Helical" evidence="7">
    <location>
        <begin position="102"/>
        <end position="121"/>
    </location>
</feature>
<dbReference type="InterPro" id="IPR023828">
    <property type="entry name" value="Peptidase_S8_Ser-AS"/>
</dbReference>
<evidence type="ECO:0000256" key="2">
    <source>
        <dbReference type="ARBA" id="ARBA00022801"/>
    </source>
</evidence>
<evidence type="ECO:0000313" key="10">
    <source>
        <dbReference type="Proteomes" id="UP001642464"/>
    </source>
</evidence>
<feature type="binding site" evidence="6">
    <location>
        <position position="826"/>
    </location>
    <ligand>
        <name>Ca(2+)</name>
        <dbReference type="ChEBI" id="CHEBI:29108"/>
    </ligand>
</feature>
<gene>
    <name evidence="9" type="ORF">SCF082_LOCUS5521</name>
</gene>
<keyword evidence="7" id="KW-0812">Transmembrane</keyword>
<dbReference type="EMBL" id="CAXAMM010003002">
    <property type="protein sequence ID" value="CAK8998171.1"/>
    <property type="molecule type" value="Genomic_DNA"/>
</dbReference>
<dbReference type="PANTHER" id="PTHR14218:SF15">
    <property type="entry name" value="TRIPEPTIDYL-PEPTIDASE 1"/>
    <property type="match status" value="1"/>
</dbReference>
<keyword evidence="10" id="KW-1185">Reference proteome</keyword>
<dbReference type="Proteomes" id="UP001642464">
    <property type="component" value="Unassembled WGS sequence"/>
</dbReference>
<feature type="transmembrane region" description="Helical" evidence="7">
    <location>
        <begin position="374"/>
        <end position="393"/>
    </location>
</feature>
<evidence type="ECO:0000256" key="6">
    <source>
        <dbReference type="PROSITE-ProRule" id="PRU01032"/>
    </source>
</evidence>